<keyword evidence="2" id="KW-0805">Transcription regulation</keyword>
<dbReference type="InterPro" id="IPR008991">
    <property type="entry name" value="Translation_prot_SH3-like_sf"/>
</dbReference>
<protein>
    <submittedName>
        <fullName evidence="5">Transcription antiterminator</fullName>
    </submittedName>
</protein>
<dbReference type="Gene3D" id="2.30.30.30">
    <property type="match status" value="1"/>
</dbReference>
<dbReference type="KEGG" id="sfc:Spiaf_2219"/>
<dbReference type="PANTHER" id="PTHR30265">
    <property type="entry name" value="RHO-INTERACTING TRANSCRIPTION TERMINATION FACTOR NUSG"/>
    <property type="match status" value="1"/>
</dbReference>
<dbReference type="InterPro" id="IPR014722">
    <property type="entry name" value="Rib_uL2_dom2"/>
</dbReference>
<evidence type="ECO:0000256" key="3">
    <source>
        <dbReference type="ARBA" id="ARBA00023163"/>
    </source>
</evidence>
<evidence type="ECO:0000259" key="4">
    <source>
        <dbReference type="Pfam" id="PF02357"/>
    </source>
</evidence>
<dbReference type="eggNOG" id="COG0250">
    <property type="taxonomic scope" value="Bacteria"/>
</dbReference>
<name>H9UL62_SPIAZ</name>
<organism evidence="5 6">
    <name type="scientific">Spirochaeta africana (strain ATCC 700263 / DSM 8902 / Z-7692)</name>
    <dbReference type="NCBI Taxonomy" id="889378"/>
    <lineage>
        <taxon>Bacteria</taxon>
        <taxon>Pseudomonadati</taxon>
        <taxon>Spirochaetota</taxon>
        <taxon>Spirochaetia</taxon>
        <taxon>Spirochaetales</taxon>
        <taxon>Spirochaetaceae</taxon>
        <taxon>Spirochaeta</taxon>
    </lineage>
</organism>
<dbReference type="STRING" id="889378.Spiaf_2219"/>
<dbReference type="InterPro" id="IPR043425">
    <property type="entry name" value="NusG-like"/>
</dbReference>
<evidence type="ECO:0000313" key="6">
    <source>
        <dbReference type="Proteomes" id="UP000007383"/>
    </source>
</evidence>
<dbReference type="PANTHER" id="PTHR30265:SF4">
    <property type="entry name" value="KOW MOTIF FAMILY PROTEIN, EXPRESSED"/>
    <property type="match status" value="1"/>
</dbReference>
<proteinExistence type="predicted"/>
<evidence type="ECO:0000256" key="1">
    <source>
        <dbReference type="ARBA" id="ARBA00022814"/>
    </source>
</evidence>
<gene>
    <name evidence="5" type="ordered locus">Spiaf_2219</name>
</gene>
<accession>H9UL62</accession>
<sequence>MKVYILQVHTGYEHHTAQRLQQLSRSIITDTCRVVLHSLDRELRIRARGQRRLVRKPLYPGYIFLESDCPTDNLLQLIQQVPSAVRFLQANSDITPVRPQEETMLRRLMQFGQVIPRSRVVLQPKQRIQVIQGPLQGLEGIIERVDRRRERVRVRLVMSNKPFSFDIGIEVVQPHTTDSAVAAGSGEQA</sequence>
<dbReference type="OrthoDB" id="1681764at2"/>
<dbReference type="InterPro" id="IPR036735">
    <property type="entry name" value="NGN_dom_sf"/>
</dbReference>
<dbReference type="NCBIfam" id="NF033641">
    <property type="entry name" value="antiterm_LoaP"/>
    <property type="match status" value="1"/>
</dbReference>
<dbReference type="GO" id="GO:0006354">
    <property type="term" value="P:DNA-templated transcription elongation"/>
    <property type="evidence" value="ECO:0007669"/>
    <property type="project" value="InterPro"/>
</dbReference>
<dbReference type="SUPFAM" id="SSF82679">
    <property type="entry name" value="N-utilization substance G protein NusG, N-terminal domain"/>
    <property type="match status" value="1"/>
</dbReference>
<dbReference type="HOGENOM" id="CLU_067287_2_2_12"/>
<evidence type="ECO:0000313" key="5">
    <source>
        <dbReference type="EMBL" id="AFG38255.1"/>
    </source>
</evidence>
<dbReference type="PATRIC" id="fig|889378.3.peg.2196"/>
<keyword evidence="6" id="KW-1185">Reference proteome</keyword>
<dbReference type="SMR" id="H9UL62"/>
<dbReference type="EMBL" id="CP003282">
    <property type="protein sequence ID" value="AFG38255.1"/>
    <property type="molecule type" value="Genomic_DNA"/>
</dbReference>
<evidence type="ECO:0000256" key="2">
    <source>
        <dbReference type="ARBA" id="ARBA00023015"/>
    </source>
</evidence>
<keyword evidence="3" id="KW-0804">Transcription</keyword>
<dbReference type="AlphaFoldDB" id="H9UL62"/>
<dbReference type="GO" id="GO:0031564">
    <property type="term" value="P:transcription antitermination"/>
    <property type="evidence" value="ECO:0007669"/>
    <property type="project" value="UniProtKB-KW"/>
</dbReference>
<dbReference type="RefSeq" id="WP_014456238.1">
    <property type="nucleotide sequence ID" value="NC_017098.1"/>
</dbReference>
<dbReference type="Gene3D" id="3.30.70.940">
    <property type="entry name" value="NusG, N-terminal domain"/>
    <property type="match status" value="1"/>
</dbReference>
<dbReference type="Proteomes" id="UP000007383">
    <property type="component" value="Chromosome"/>
</dbReference>
<dbReference type="InterPro" id="IPR006645">
    <property type="entry name" value="NGN-like_dom"/>
</dbReference>
<dbReference type="SUPFAM" id="SSF50104">
    <property type="entry name" value="Translation proteins SH3-like domain"/>
    <property type="match status" value="1"/>
</dbReference>
<keyword evidence="1" id="KW-0889">Transcription antitermination</keyword>
<reference evidence="6" key="1">
    <citation type="journal article" date="2013" name="Stand. Genomic Sci.">
        <title>Complete genome sequence of the halophilic bacterium Spirochaeta africana type strain (Z-7692(T)) from the alkaline Lake Magadi in the East African Rift.</title>
        <authorList>
            <person name="Liolos K."/>
            <person name="Abt B."/>
            <person name="Scheuner C."/>
            <person name="Teshima H."/>
            <person name="Held B."/>
            <person name="Lapidus A."/>
            <person name="Nolan M."/>
            <person name="Lucas S."/>
            <person name="Deshpande S."/>
            <person name="Cheng J.F."/>
            <person name="Tapia R."/>
            <person name="Goodwin L.A."/>
            <person name="Pitluck S."/>
            <person name="Pagani I."/>
            <person name="Ivanova N."/>
            <person name="Mavromatis K."/>
            <person name="Mikhailova N."/>
            <person name="Huntemann M."/>
            <person name="Pati A."/>
            <person name="Chen A."/>
            <person name="Palaniappan K."/>
            <person name="Land M."/>
            <person name="Rohde M."/>
            <person name="Tindall B.J."/>
            <person name="Detter J.C."/>
            <person name="Goker M."/>
            <person name="Bristow J."/>
            <person name="Eisen J.A."/>
            <person name="Markowitz V."/>
            <person name="Hugenholtz P."/>
            <person name="Woyke T."/>
            <person name="Klenk H.P."/>
            <person name="Kyrpides N.C."/>
        </authorList>
    </citation>
    <scope>NUCLEOTIDE SEQUENCE</scope>
    <source>
        <strain evidence="6">ATCC 700263 / DSM 8902 / Z-7692</strain>
    </source>
</reference>
<dbReference type="InterPro" id="IPR047663">
    <property type="entry name" value="Transcription_antiterm_LoaP"/>
</dbReference>
<feature type="domain" description="NusG-like N-terminal" evidence="4">
    <location>
        <begin position="4"/>
        <end position="101"/>
    </location>
</feature>
<dbReference type="Pfam" id="PF02357">
    <property type="entry name" value="NusG"/>
    <property type="match status" value="1"/>
</dbReference>